<comment type="caution">
    <text evidence="2">The sequence shown here is derived from an EMBL/GenBank/DDBJ whole genome shotgun (WGS) entry which is preliminary data.</text>
</comment>
<feature type="signal peptide" evidence="1">
    <location>
        <begin position="1"/>
        <end position="24"/>
    </location>
</feature>
<protein>
    <submittedName>
        <fullName evidence="2">Uncharacterized protein, PEP-CTERM system associated</fullName>
    </submittedName>
</protein>
<evidence type="ECO:0000256" key="1">
    <source>
        <dbReference type="SAM" id="SignalP"/>
    </source>
</evidence>
<evidence type="ECO:0000313" key="3">
    <source>
        <dbReference type="Proteomes" id="UP001159257"/>
    </source>
</evidence>
<dbReference type="Proteomes" id="UP001159257">
    <property type="component" value="Unassembled WGS sequence"/>
</dbReference>
<dbReference type="InterPro" id="IPR023614">
    <property type="entry name" value="Porin_dom_sf"/>
</dbReference>
<evidence type="ECO:0000313" key="2">
    <source>
        <dbReference type="EMBL" id="SMR74747.1"/>
    </source>
</evidence>
<feature type="chain" id="PRO_5047192922" evidence="1">
    <location>
        <begin position="25"/>
        <end position="387"/>
    </location>
</feature>
<organism evidence="2 3">
    <name type="scientific">Marinobacterium sediminicola</name>
    <dbReference type="NCBI Taxonomy" id="518898"/>
    <lineage>
        <taxon>Bacteria</taxon>
        <taxon>Pseudomonadati</taxon>
        <taxon>Pseudomonadota</taxon>
        <taxon>Gammaproteobacteria</taxon>
        <taxon>Oceanospirillales</taxon>
        <taxon>Oceanospirillaceae</taxon>
        <taxon>Marinobacterium</taxon>
    </lineage>
</organism>
<dbReference type="SUPFAM" id="SSF56935">
    <property type="entry name" value="Porins"/>
    <property type="match status" value="2"/>
</dbReference>
<sequence>MRKTFTLNALSAAILLAGSSSALAIEAASMNLGGMKFTPTLQLSERYDDNFRESGDDEESSWITAINPTFELAAQDRLNIYKLTYSFNSEIFHSSQHDNNTDHHLDLDSHMEFSARSRLDLNAGFDRIENVADTEVAGVNDKFHTYNIGGTYGYGAKSATMQFDLSANQEWLRYDNEGGINDDLERDTTTLGATAYYRLAPKTRALFEVRYTDNDYKLATSTLDSDSMAYLVGVTWDATAKTSGTAKIGYEDKEFDSATREDTSGSMWEVGVTWKPRSYSAFTLQTNRSLDEGSEGAEDYIETTRTSLNWNHQWSDRMSTDVNYSFTEEEYETNREDETDAFGVGVNYELRRWLSVGAGYKFKDVDSTVASESYDRNLYQVKLTMGL</sequence>
<keyword evidence="3" id="KW-1185">Reference proteome</keyword>
<gene>
    <name evidence="2" type="ORF">SAMN04487964_10844</name>
</gene>
<dbReference type="Pfam" id="PF10082">
    <property type="entry name" value="BBP2_2"/>
    <property type="match status" value="1"/>
</dbReference>
<dbReference type="InterPro" id="IPR018759">
    <property type="entry name" value="BBP2_2"/>
</dbReference>
<accession>A0ABY1S104</accession>
<keyword evidence="1" id="KW-0732">Signal</keyword>
<dbReference type="Gene3D" id="2.40.160.10">
    <property type="entry name" value="Porin"/>
    <property type="match status" value="1"/>
</dbReference>
<proteinExistence type="predicted"/>
<dbReference type="EMBL" id="FXWV01000008">
    <property type="protein sequence ID" value="SMR74747.1"/>
    <property type="molecule type" value="Genomic_DNA"/>
</dbReference>
<name>A0ABY1S104_9GAMM</name>
<reference evidence="2 3" key="1">
    <citation type="submission" date="2017-05" db="EMBL/GenBank/DDBJ databases">
        <authorList>
            <person name="Varghese N."/>
            <person name="Submissions S."/>
        </authorList>
    </citation>
    <scope>NUCLEOTIDE SEQUENCE [LARGE SCALE GENOMIC DNA]</scope>
    <source>
        <strain evidence="2 3">CGMCC 1.7287</strain>
    </source>
</reference>
<dbReference type="RefSeq" id="WP_239039979.1">
    <property type="nucleotide sequence ID" value="NZ_BAAAEY010000004.1"/>
</dbReference>